<reference evidence="5" key="1">
    <citation type="submission" date="2016-10" db="EMBL/GenBank/DDBJ databases">
        <authorList>
            <person name="Varghese N."/>
            <person name="Submissions S."/>
        </authorList>
    </citation>
    <scope>NUCLEOTIDE SEQUENCE [LARGE SCALE GENOMIC DNA]</scope>
    <source>
        <strain evidence="5">930I</strain>
    </source>
</reference>
<evidence type="ECO:0000313" key="5">
    <source>
        <dbReference type="Proteomes" id="UP000217076"/>
    </source>
</evidence>
<evidence type="ECO:0000259" key="3">
    <source>
        <dbReference type="PROSITE" id="PS51635"/>
    </source>
</evidence>
<keyword evidence="5" id="KW-1185">Reference proteome</keyword>
<evidence type="ECO:0000256" key="1">
    <source>
        <dbReference type="ARBA" id="ARBA00023098"/>
    </source>
</evidence>
<dbReference type="OrthoDB" id="1488362at2"/>
<keyword evidence="2" id="KW-0378">Hydrolase</keyword>
<dbReference type="EMBL" id="FNCV01000009">
    <property type="protein sequence ID" value="SDH63730.1"/>
    <property type="molecule type" value="Genomic_DNA"/>
</dbReference>
<dbReference type="AlphaFoldDB" id="A0A1G8E1U6"/>
<organism evidence="4 5">
    <name type="scientific">Roseospirillum parvum</name>
    <dbReference type="NCBI Taxonomy" id="83401"/>
    <lineage>
        <taxon>Bacteria</taxon>
        <taxon>Pseudomonadati</taxon>
        <taxon>Pseudomonadota</taxon>
        <taxon>Alphaproteobacteria</taxon>
        <taxon>Rhodospirillales</taxon>
        <taxon>Rhodospirillaceae</taxon>
        <taxon>Roseospirillum</taxon>
    </lineage>
</organism>
<gene>
    <name evidence="4" type="ORF">SAMN05421742_1099</name>
</gene>
<evidence type="ECO:0000256" key="2">
    <source>
        <dbReference type="PROSITE-ProRule" id="PRU01161"/>
    </source>
</evidence>
<dbReference type="SUPFAM" id="SSF52151">
    <property type="entry name" value="FabD/lysophospholipase-like"/>
    <property type="match status" value="1"/>
</dbReference>
<sequence length="562" mass="60999">MSEHNAAPRAAEPGTFELGLAMAGAVSAGAYSAGVVDFLIEALNAWEAEKEAQRQTGKPPHKWTVPSHQVRLKALSGTSAGGICAAILSSALRQPWQPQPRPPANPEDANPLYRAWVSGIDIRQLLNTDDLTEGAAPESLLDCTVLDRLTAQALDIPGGGPKPAWLADPLEVFITTTSLAGVPYSLAFEDGQRDLMWRHADHLAFTLGDTPAGPGVHRLDPSRDGAAESWGLLGQAALATSAFPLGLKARSVVRQRAEFEALEWPFPGGDEAHPDACCHPGHLATRLTQDDFAASHVDGGVVNNEPFELVRRALAGSPCARNPRRATEAHRAVVLVDPFPNDRVEAPFNDTRLTRVPGRLLTAWKQQARFKPDELALAAAGDTYSRFMIAPVRWDHGQRHTGDMALACGSLGGFGGFLAESFRRHDYFLGRYNCQRFLQRHLVLDHRNPLFDGWEPGLKSSLGRGPGNQFLPVVPLLGTLAAEAWREETWPALSTAELEALKAPLKRRADAVTKALIAESGLGWWGRQAVGLGWRLLARGKVLDQIGATVKDDLRRRHLLRG</sequence>
<comment type="caution">
    <text evidence="2">Lacks conserved residue(s) required for the propagation of feature annotation.</text>
</comment>
<feature type="short sequence motif" description="DGA/G" evidence="2">
    <location>
        <begin position="298"/>
        <end position="300"/>
    </location>
</feature>
<feature type="active site" description="Nucleophile" evidence="2">
    <location>
        <position position="79"/>
    </location>
</feature>
<accession>A0A1G8E1U6</accession>
<dbReference type="PROSITE" id="PS51635">
    <property type="entry name" value="PNPLA"/>
    <property type="match status" value="1"/>
</dbReference>
<keyword evidence="1 2" id="KW-0443">Lipid metabolism</keyword>
<feature type="active site" description="Proton acceptor" evidence="2">
    <location>
        <position position="298"/>
    </location>
</feature>
<feature type="domain" description="PNPLA" evidence="3">
    <location>
        <begin position="20"/>
        <end position="311"/>
    </location>
</feature>
<dbReference type="Gene3D" id="3.40.1090.10">
    <property type="entry name" value="Cytosolic phospholipase A2 catalytic domain"/>
    <property type="match status" value="1"/>
</dbReference>
<keyword evidence="2" id="KW-0442">Lipid degradation</keyword>
<dbReference type="RefSeq" id="WP_092620717.1">
    <property type="nucleotide sequence ID" value="NZ_FNCV01000009.1"/>
</dbReference>
<feature type="short sequence motif" description="GXSXG" evidence="2">
    <location>
        <begin position="77"/>
        <end position="81"/>
    </location>
</feature>
<protein>
    <submittedName>
        <fullName evidence="4">Patatin-like phospholipase</fullName>
    </submittedName>
</protein>
<dbReference type="GO" id="GO:0016787">
    <property type="term" value="F:hydrolase activity"/>
    <property type="evidence" value="ECO:0007669"/>
    <property type="project" value="UniProtKB-UniRule"/>
</dbReference>
<dbReference type="InterPro" id="IPR002641">
    <property type="entry name" value="PNPLA_dom"/>
</dbReference>
<dbReference type="GO" id="GO:0016042">
    <property type="term" value="P:lipid catabolic process"/>
    <property type="evidence" value="ECO:0007669"/>
    <property type="project" value="UniProtKB-UniRule"/>
</dbReference>
<name>A0A1G8E1U6_9PROT</name>
<dbReference type="InterPro" id="IPR016035">
    <property type="entry name" value="Acyl_Trfase/lysoPLipase"/>
</dbReference>
<dbReference type="Proteomes" id="UP000217076">
    <property type="component" value="Unassembled WGS sequence"/>
</dbReference>
<dbReference type="Pfam" id="PF01734">
    <property type="entry name" value="Patatin"/>
    <property type="match status" value="1"/>
</dbReference>
<dbReference type="STRING" id="83401.SAMN05421742_1099"/>
<evidence type="ECO:0000313" key="4">
    <source>
        <dbReference type="EMBL" id="SDH63730.1"/>
    </source>
</evidence>
<proteinExistence type="predicted"/>